<feature type="transmembrane region" description="Helical" evidence="1">
    <location>
        <begin position="20"/>
        <end position="44"/>
    </location>
</feature>
<dbReference type="EMBL" id="NESN01000004">
    <property type="protein sequence ID" value="PUE52899.1"/>
    <property type="molecule type" value="Genomic_DNA"/>
</dbReference>
<evidence type="ECO:0000256" key="1">
    <source>
        <dbReference type="SAM" id="Phobius"/>
    </source>
</evidence>
<reference evidence="2 3" key="1">
    <citation type="submission" date="2017-04" db="EMBL/GenBank/DDBJ databases">
        <title>Unexpected and diverse lifestyles within the genus Limnohabitans.</title>
        <authorList>
            <person name="Kasalicky V."/>
            <person name="Mehrshad M."/>
            <person name="Andrei S.-A."/>
            <person name="Salcher M."/>
            <person name="Kratochvilova H."/>
            <person name="Simek K."/>
            <person name="Ghai R."/>
        </authorList>
    </citation>
    <scope>NUCLEOTIDE SEQUENCE [LARGE SCALE GENOMIC DNA]</scope>
    <source>
        <strain evidence="2 3">II-B4</strain>
    </source>
</reference>
<keyword evidence="1" id="KW-0472">Membrane</keyword>
<dbReference type="Proteomes" id="UP000250790">
    <property type="component" value="Unassembled WGS sequence"/>
</dbReference>
<comment type="caution">
    <text evidence="2">The sequence shown here is derived from an EMBL/GenBank/DDBJ whole genome shotgun (WGS) entry which is preliminary data.</text>
</comment>
<feature type="transmembrane region" description="Helical" evidence="1">
    <location>
        <begin position="81"/>
        <end position="101"/>
    </location>
</feature>
<dbReference type="OrthoDB" id="465094at2"/>
<dbReference type="RefSeq" id="WP_108313263.1">
    <property type="nucleotide sequence ID" value="NZ_NESN01000004.1"/>
</dbReference>
<sequence>MFEHYSKPLIPQAAYHRRLVGAAGLALLLIGVSLLAGMLGYHALENMPWVDAYLSAAMILSGMGPVGEPLSTAGKLFAGTYALYSGFVALICVGVLGAPVLHRFLHRFHFEEDSDA</sequence>
<organism evidence="2 3">
    <name type="scientific">Limnohabitans parvus II-B4</name>
    <dbReference type="NCBI Taxonomy" id="1293052"/>
    <lineage>
        <taxon>Bacteria</taxon>
        <taxon>Pseudomonadati</taxon>
        <taxon>Pseudomonadota</taxon>
        <taxon>Betaproteobacteria</taxon>
        <taxon>Burkholderiales</taxon>
        <taxon>Comamonadaceae</taxon>
        <taxon>Limnohabitans</taxon>
    </lineage>
</organism>
<protein>
    <recommendedName>
        <fullName evidence="4">Potassium channel domain-containing protein</fullName>
    </recommendedName>
</protein>
<evidence type="ECO:0008006" key="4">
    <source>
        <dbReference type="Google" id="ProtNLM"/>
    </source>
</evidence>
<accession>A0A315E717</accession>
<evidence type="ECO:0000313" key="3">
    <source>
        <dbReference type="Proteomes" id="UP000250790"/>
    </source>
</evidence>
<keyword evidence="1" id="KW-1133">Transmembrane helix</keyword>
<keyword evidence="3" id="KW-1185">Reference proteome</keyword>
<evidence type="ECO:0000313" key="2">
    <source>
        <dbReference type="EMBL" id="PUE52899.1"/>
    </source>
</evidence>
<gene>
    <name evidence="2" type="ORF">B9Z37_12135</name>
</gene>
<dbReference type="SUPFAM" id="SSF81324">
    <property type="entry name" value="Voltage-gated potassium channels"/>
    <property type="match status" value="1"/>
</dbReference>
<dbReference type="AlphaFoldDB" id="A0A315E717"/>
<name>A0A315E717_9BURK</name>
<proteinExistence type="predicted"/>
<keyword evidence="1" id="KW-0812">Transmembrane</keyword>